<proteinExistence type="predicted"/>
<dbReference type="EMBL" id="BAABDK010000025">
    <property type="protein sequence ID" value="GAA4044796.1"/>
    <property type="molecule type" value="Genomic_DNA"/>
</dbReference>
<keyword evidence="1" id="KW-0732">Signal</keyword>
<reference evidence="3" key="1">
    <citation type="journal article" date="2019" name="Int. J. Syst. Evol. Microbiol.">
        <title>The Global Catalogue of Microorganisms (GCM) 10K type strain sequencing project: providing services to taxonomists for standard genome sequencing and annotation.</title>
        <authorList>
            <consortium name="The Broad Institute Genomics Platform"/>
            <consortium name="The Broad Institute Genome Sequencing Center for Infectious Disease"/>
            <person name="Wu L."/>
            <person name="Ma J."/>
        </authorList>
    </citation>
    <scope>NUCLEOTIDE SEQUENCE [LARGE SCALE GENOMIC DNA]</scope>
    <source>
        <strain evidence="3">JCM 17225</strain>
    </source>
</reference>
<accession>A0ABP7UJC6</accession>
<dbReference type="Proteomes" id="UP001501469">
    <property type="component" value="Unassembled WGS sequence"/>
</dbReference>
<protein>
    <recommendedName>
        <fullName evidence="4">Hydrolase</fullName>
    </recommendedName>
</protein>
<evidence type="ECO:0008006" key="4">
    <source>
        <dbReference type="Google" id="ProtNLM"/>
    </source>
</evidence>
<dbReference type="Gene3D" id="3.40.50.880">
    <property type="match status" value="1"/>
</dbReference>
<gene>
    <name evidence="2" type="ORF">GCM10022409_33580</name>
</gene>
<dbReference type="PROSITE" id="PS51257">
    <property type="entry name" value="PROKAR_LIPOPROTEIN"/>
    <property type="match status" value="1"/>
</dbReference>
<dbReference type="RefSeq" id="WP_345056788.1">
    <property type="nucleotide sequence ID" value="NZ_BAABDK010000025.1"/>
</dbReference>
<feature type="signal peptide" evidence="1">
    <location>
        <begin position="1"/>
        <end position="20"/>
    </location>
</feature>
<evidence type="ECO:0000313" key="3">
    <source>
        <dbReference type="Proteomes" id="UP001501469"/>
    </source>
</evidence>
<keyword evidence="3" id="KW-1185">Reference proteome</keyword>
<comment type="caution">
    <text evidence="2">The sequence shown here is derived from an EMBL/GenBank/DDBJ whole genome shotgun (WGS) entry which is preliminary data.</text>
</comment>
<dbReference type="InterPro" id="IPR029062">
    <property type="entry name" value="Class_I_gatase-like"/>
</dbReference>
<evidence type="ECO:0000256" key="1">
    <source>
        <dbReference type="SAM" id="SignalP"/>
    </source>
</evidence>
<evidence type="ECO:0000313" key="2">
    <source>
        <dbReference type="EMBL" id="GAA4044796.1"/>
    </source>
</evidence>
<organism evidence="2 3">
    <name type="scientific">Hymenobacter glaciei</name>
    <dbReference type="NCBI Taxonomy" id="877209"/>
    <lineage>
        <taxon>Bacteria</taxon>
        <taxon>Pseudomonadati</taxon>
        <taxon>Bacteroidota</taxon>
        <taxon>Cytophagia</taxon>
        <taxon>Cytophagales</taxon>
        <taxon>Hymenobacteraceae</taxon>
        <taxon>Hymenobacter</taxon>
    </lineage>
</organism>
<sequence length="480" mass="49709">MNFSVRYLVAPLLGAAALFAGCSKSELTPGAPTAAVVAQNVSAPGFPEGFETGTKTAYTTGSVTLGSGSWTLNEALIGNTTADPKTGSWSARVRNSGSLSMNFDLTGGAGVVTVAHAKYGTDASTTWELWASSTSGSSYAKVGNTITTSSTALSTASFTVNITGNVRLQVRKTDGSANRLNFDNITVESYSSGTTPPPSTGGKKFLFDASHAETAGNADWVLDVDAGVVPRYPTPAASGITSTTLETYWGGAVSAWGVALVKQGNSVENLPSGTAISYGNTSNPQDLANYNVFVVDEPNTLFSAAEKTAIINFVKNGGGLFMISDHDISDRNSDGYDSVDIWNDLMSNNSVQANPFGFSIDYTNISETTSNVLASSTNVILNGSQGAVTQLKYSNGATITKTTGSVATPLIWRSSSTQGNTNIMCASSTFGTGRVVVVADSSPADDGTGSPGNTVYPGWTEIASHAKLHLNASLWLAKQQ</sequence>
<dbReference type="SUPFAM" id="SSF52317">
    <property type="entry name" value="Class I glutamine amidotransferase-like"/>
    <property type="match status" value="1"/>
</dbReference>
<name>A0ABP7UJC6_9BACT</name>
<feature type="chain" id="PRO_5047166851" description="Hydrolase" evidence="1">
    <location>
        <begin position="21"/>
        <end position="480"/>
    </location>
</feature>